<sequence length="157" mass="17353">MRDASVIPIGGPSYTPRISVSSHSPSASSSSSSSSSSSCYSPTSEHSFRTSLDAQQVQYARSMASHTASMWQRERLAIEKAKLDGTWKGDMTSRTNGSAKPVPGDDDIEVQHQAEGKRTKRKNNTTGSTRDRTRDIKRDLPSSSSGSERRWWSWRRA</sequence>
<dbReference type="eggNOG" id="ENOG502RE26">
    <property type="taxonomic scope" value="Eukaryota"/>
</dbReference>
<evidence type="ECO:0000313" key="2">
    <source>
        <dbReference type="EMBL" id="EPQ28844.1"/>
    </source>
</evidence>
<reference evidence="2 3" key="1">
    <citation type="journal article" date="2013" name="Plant Cell">
        <title>The transition from a phytopathogenic smut ancestor to an anamorphic biocontrol agent deciphered by comparative whole-genome analysis.</title>
        <authorList>
            <person name="Lefebvre F."/>
            <person name="Joly D.L."/>
            <person name="Labbe C."/>
            <person name="Teichmann B."/>
            <person name="Linning R."/>
            <person name="Belzile F."/>
            <person name="Bakkeren G."/>
            <person name="Belanger R.R."/>
        </authorList>
    </citation>
    <scope>NUCLEOTIDE SEQUENCE [LARGE SCALE GENOMIC DNA]</scope>
    <source>
        <strain evidence="2 3">PF-1</strain>
    </source>
</reference>
<feature type="region of interest" description="Disordered" evidence="1">
    <location>
        <begin position="1"/>
        <end position="49"/>
    </location>
</feature>
<dbReference type="KEGG" id="pfp:PFL1_03647"/>
<feature type="region of interest" description="Disordered" evidence="1">
    <location>
        <begin position="83"/>
        <end position="157"/>
    </location>
</feature>
<proteinExistence type="predicted"/>
<gene>
    <name evidence="2" type="ORF">PFL1_03647</name>
</gene>
<accession>A0A061H8Q0</accession>
<protein>
    <submittedName>
        <fullName evidence="2">Uncharacterized protein</fullName>
    </submittedName>
</protein>
<dbReference type="EMBL" id="KE361633">
    <property type="protein sequence ID" value="EPQ28844.1"/>
    <property type="molecule type" value="Genomic_DNA"/>
</dbReference>
<name>A0A061H8Q0_9BASI</name>
<organism evidence="2 3">
    <name type="scientific">Pseudozyma flocculosa PF-1</name>
    <dbReference type="NCBI Taxonomy" id="1277687"/>
    <lineage>
        <taxon>Eukaryota</taxon>
        <taxon>Fungi</taxon>
        <taxon>Dikarya</taxon>
        <taxon>Basidiomycota</taxon>
        <taxon>Ustilaginomycotina</taxon>
        <taxon>Ustilaginomycetes</taxon>
        <taxon>Ustilaginales</taxon>
        <taxon>Ustilaginaceae</taxon>
        <taxon>Pseudozyma</taxon>
    </lineage>
</organism>
<feature type="compositionally biased region" description="Low complexity" evidence="1">
    <location>
        <begin position="19"/>
        <end position="45"/>
    </location>
</feature>
<dbReference type="RefSeq" id="XP_007879357.1">
    <property type="nucleotide sequence ID" value="XM_007881166.1"/>
</dbReference>
<dbReference type="AlphaFoldDB" id="A0A061H8Q0"/>
<dbReference type="OrthoDB" id="2551997at2759"/>
<dbReference type="GeneID" id="19317755"/>
<evidence type="ECO:0000313" key="3">
    <source>
        <dbReference type="Proteomes" id="UP000053664"/>
    </source>
</evidence>
<evidence type="ECO:0000256" key="1">
    <source>
        <dbReference type="SAM" id="MobiDB-lite"/>
    </source>
</evidence>
<feature type="compositionally biased region" description="Basic and acidic residues" evidence="1">
    <location>
        <begin position="129"/>
        <end position="140"/>
    </location>
</feature>
<dbReference type="HOGENOM" id="CLU_1678708_0_0_1"/>
<dbReference type="Proteomes" id="UP000053664">
    <property type="component" value="Unassembled WGS sequence"/>
</dbReference>